<dbReference type="RefSeq" id="WP_259095146.1">
    <property type="nucleotide sequence ID" value="NZ_JANUCP010000002.1"/>
</dbReference>
<reference evidence="1 2" key="1">
    <citation type="submission" date="2022-08" db="EMBL/GenBank/DDBJ databases">
        <title>Bacterial and archaeal communities from various locations to study Microbial Dark Matter (Phase II).</title>
        <authorList>
            <person name="Stepanauskas R."/>
        </authorList>
    </citation>
    <scope>NUCLEOTIDE SEQUENCE [LARGE SCALE GENOMIC DNA]</scope>
    <source>
        <strain evidence="1 2">PD1</strain>
    </source>
</reference>
<dbReference type="PROSITE" id="PS51318">
    <property type="entry name" value="TAT"/>
    <property type="match status" value="1"/>
</dbReference>
<evidence type="ECO:0000313" key="1">
    <source>
        <dbReference type="EMBL" id="MCS3919056.1"/>
    </source>
</evidence>
<gene>
    <name evidence="1" type="ORF">M2350_001456</name>
</gene>
<proteinExistence type="predicted"/>
<name>A0ABT2EMB3_9BACT</name>
<comment type="caution">
    <text evidence="1">The sequence shown here is derived from an EMBL/GenBank/DDBJ whole genome shotgun (WGS) entry which is preliminary data.</text>
</comment>
<dbReference type="Proteomes" id="UP001204798">
    <property type="component" value="Unassembled WGS sequence"/>
</dbReference>
<dbReference type="EMBL" id="JANUCP010000002">
    <property type="protein sequence ID" value="MCS3919056.1"/>
    <property type="molecule type" value="Genomic_DNA"/>
</dbReference>
<accession>A0ABT2EMB3</accession>
<dbReference type="InterPro" id="IPR006311">
    <property type="entry name" value="TAT_signal"/>
</dbReference>
<evidence type="ECO:0000313" key="2">
    <source>
        <dbReference type="Proteomes" id="UP001204798"/>
    </source>
</evidence>
<sequence>MEKKQDQMKRREWLFKAAEAAALALFGTMGLKEVAAAVSERVREKMAEKEITNLVAQELTSLSQVLRVEKCINVKYTCNGYQERLDCNKFDCETVFTCIGGDFVCGAFDCSPWNRFRCYGYA</sequence>
<protein>
    <submittedName>
        <fullName evidence="1">Uncharacterized protein</fullName>
    </submittedName>
</protein>
<organism evidence="1 2">
    <name type="scientific">Candidatus Fervidibacter sacchari</name>
    <dbReference type="NCBI Taxonomy" id="1448929"/>
    <lineage>
        <taxon>Bacteria</taxon>
        <taxon>Candidatus Fervidibacterota</taxon>
        <taxon>Candidatus Fervidibacter</taxon>
    </lineage>
</organism>
<keyword evidence="2" id="KW-1185">Reference proteome</keyword>